<dbReference type="Proteomes" id="UP000054538">
    <property type="component" value="Unassembled WGS sequence"/>
</dbReference>
<evidence type="ECO:0000313" key="2">
    <source>
        <dbReference type="EMBL" id="KIK80804.1"/>
    </source>
</evidence>
<evidence type="ECO:0000313" key="3">
    <source>
        <dbReference type="Proteomes" id="UP000054538"/>
    </source>
</evidence>
<name>A0A0D0DHB0_9AGAM</name>
<feature type="signal peptide" evidence="1">
    <location>
        <begin position="1"/>
        <end position="18"/>
    </location>
</feature>
<proteinExistence type="predicted"/>
<keyword evidence="1" id="KW-0732">Signal</keyword>
<feature type="chain" id="PRO_5002220828" evidence="1">
    <location>
        <begin position="19"/>
        <end position="52"/>
    </location>
</feature>
<evidence type="ECO:0000256" key="1">
    <source>
        <dbReference type="SAM" id="SignalP"/>
    </source>
</evidence>
<reference evidence="2 3" key="1">
    <citation type="submission" date="2014-04" db="EMBL/GenBank/DDBJ databases">
        <authorList>
            <consortium name="DOE Joint Genome Institute"/>
            <person name="Kuo A."/>
            <person name="Kohler A."/>
            <person name="Jargeat P."/>
            <person name="Nagy L.G."/>
            <person name="Floudas D."/>
            <person name="Copeland A."/>
            <person name="Barry K.W."/>
            <person name="Cichocki N."/>
            <person name="Veneault-Fourrey C."/>
            <person name="LaButti K."/>
            <person name="Lindquist E.A."/>
            <person name="Lipzen A."/>
            <person name="Lundell T."/>
            <person name="Morin E."/>
            <person name="Murat C."/>
            <person name="Sun H."/>
            <person name="Tunlid A."/>
            <person name="Henrissat B."/>
            <person name="Grigoriev I.V."/>
            <person name="Hibbett D.S."/>
            <person name="Martin F."/>
            <person name="Nordberg H.P."/>
            <person name="Cantor M.N."/>
            <person name="Hua S.X."/>
        </authorList>
    </citation>
    <scope>NUCLEOTIDE SEQUENCE [LARGE SCALE GENOMIC DNA]</scope>
    <source>
        <strain evidence="2 3">Ve08.2h10</strain>
    </source>
</reference>
<reference evidence="3" key="2">
    <citation type="submission" date="2015-01" db="EMBL/GenBank/DDBJ databases">
        <title>Evolutionary Origins and Diversification of the Mycorrhizal Mutualists.</title>
        <authorList>
            <consortium name="DOE Joint Genome Institute"/>
            <consortium name="Mycorrhizal Genomics Consortium"/>
            <person name="Kohler A."/>
            <person name="Kuo A."/>
            <person name="Nagy L.G."/>
            <person name="Floudas D."/>
            <person name="Copeland A."/>
            <person name="Barry K.W."/>
            <person name="Cichocki N."/>
            <person name="Veneault-Fourrey C."/>
            <person name="LaButti K."/>
            <person name="Lindquist E.A."/>
            <person name="Lipzen A."/>
            <person name="Lundell T."/>
            <person name="Morin E."/>
            <person name="Murat C."/>
            <person name="Riley R."/>
            <person name="Ohm R."/>
            <person name="Sun H."/>
            <person name="Tunlid A."/>
            <person name="Henrissat B."/>
            <person name="Grigoriev I.V."/>
            <person name="Hibbett D.S."/>
            <person name="Martin F."/>
        </authorList>
    </citation>
    <scope>NUCLEOTIDE SEQUENCE [LARGE SCALE GENOMIC DNA]</scope>
    <source>
        <strain evidence="3">Ve08.2h10</strain>
    </source>
</reference>
<gene>
    <name evidence="2" type="ORF">PAXRUDRAFT_833332</name>
</gene>
<accession>A0A0D0DHB0</accession>
<organism evidence="2 3">
    <name type="scientific">Paxillus rubicundulus Ve08.2h10</name>
    <dbReference type="NCBI Taxonomy" id="930991"/>
    <lineage>
        <taxon>Eukaryota</taxon>
        <taxon>Fungi</taxon>
        <taxon>Dikarya</taxon>
        <taxon>Basidiomycota</taxon>
        <taxon>Agaricomycotina</taxon>
        <taxon>Agaricomycetes</taxon>
        <taxon>Agaricomycetidae</taxon>
        <taxon>Boletales</taxon>
        <taxon>Paxilineae</taxon>
        <taxon>Paxillaceae</taxon>
        <taxon>Paxillus</taxon>
    </lineage>
</organism>
<dbReference type="EMBL" id="KN825929">
    <property type="protein sequence ID" value="KIK80804.1"/>
    <property type="molecule type" value="Genomic_DNA"/>
</dbReference>
<sequence length="52" mass="5649">MSLTTWALCVCSLSVGLGRVYEVSVHLKRSARKAKSIIDVKRGIVHIAGLQP</sequence>
<dbReference type="HOGENOM" id="CLU_3087863_0_0_1"/>
<dbReference type="AlphaFoldDB" id="A0A0D0DHB0"/>
<protein>
    <submittedName>
        <fullName evidence="2">Uncharacterized protein</fullName>
    </submittedName>
</protein>
<keyword evidence="3" id="KW-1185">Reference proteome</keyword>
<dbReference type="InParanoid" id="A0A0D0DHB0"/>